<evidence type="ECO:0000259" key="10">
    <source>
        <dbReference type="Pfam" id="PF17767"/>
    </source>
</evidence>
<dbReference type="GO" id="GO:0034355">
    <property type="term" value="P:NAD+ biosynthetic process via the salvage pathway"/>
    <property type="evidence" value="ECO:0007669"/>
    <property type="project" value="TreeGrafter"/>
</dbReference>
<comment type="catalytic activity">
    <reaction evidence="7 8">
        <text>5-phospho-alpha-D-ribose 1-diphosphate + nicotinate + ATP + H2O = nicotinate beta-D-ribonucleotide + ADP + phosphate + diphosphate</text>
        <dbReference type="Rhea" id="RHEA:36163"/>
        <dbReference type="ChEBI" id="CHEBI:15377"/>
        <dbReference type="ChEBI" id="CHEBI:30616"/>
        <dbReference type="ChEBI" id="CHEBI:32544"/>
        <dbReference type="ChEBI" id="CHEBI:33019"/>
        <dbReference type="ChEBI" id="CHEBI:43474"/>
        <dbReference type="ChEBI" id="CHEBI:57502"/>
        <dbReference type="ChEBI" id="CHEBI:58017"/>
        <dbReference type="ChEBI" id="CHEBI:456216"/>
        <dbReference type="EC" id="6.3.4.21"/>
    </reaction>
</comment>
<dbReference type="InterPro" id="IPR036068">
    <property type="entry name" value="Nicotinate_pribotase-like_C"/>
</dbReference>
<keyword evidence="5 7" id="KW-0436">Ligase</keyword>
<dbReference type="GO" id="GO:0005829">
    <property type="term" value="C:cytosol"/>
    <property type="evidence" value="ECO:0007669"/>
    <property type="project" value="TreeGrafter"/>
</dbReference>
<dbReference type="Gene3D" id="3.20.140.10">
    <property type="entry name" value="nicotinate phosphoribosyltransferase"/>
    <property type="match status" value="1"/>
</dbReference>
<dbReference type="HOGENOM" id="CLU_030991_1_0_7"/>
<dbReference type="InterPro" id="IPR006406">
    <property type="entry name" value="Nic_PRibTrfase"/>
</dbReference>
<evidence type="ECO:0000256" key="4">
    <source>
        <dbReference type="ARBA" id="ARBA00022553"/>
    </source>
</evidence>
<dbReference type="InterPro" id="IPR041525">
    <property type="entry name" value="N/Namide_PRibTrfase"/>
</dbReference>
<organism evidence="11 12">
    <name type="scientific">Syntrophotalea carbinolica (strain DSM 2380 / NBRC 103641 / GraBd1)</name>
    <name type="common">Pelobacter carbinolicus</name>
    <dbReference type="NCBI Taxonomy" id="338963"/>
    <lineage>
        <taxon>Bacteria</taxon>
        <taxon>Pseudomonadati</taxon>
        <taxon>Thermodesulfobacteriota</taxon>
        <taxon>Desulfuromonadia</taxon>
        <taxon>Desulfuromonadales</taxon>
        <taxon>Syntrophotaleaceae</taxon>
        <taxon>Syntrophotalea</taxon>
    </lineage>
</organism>
<reference evidence="11 12" key="2">
    <citation type="journal article" date="2012" name="BMC Genomics">
        <title>The genome of Pelobacter carbinolicus reveals surprising metabolic capabilities and physiological features.</title>
        <authorList>
            <person name="Aklujkar M."/>
            <person name="Haveman S.A."/>
            <person name="Didonato R.Jr."/>
            <person name="Chertkov O."/>
            <person name="Han C.S."/>
            <person name="Land M.L."/>
            <person name="Brown P."/>
            <person name="Lovley D.R."/>
        </authorList>
    </citation>
    <scope>NUCLEOTIDE SEQUENCE [LARGE SCALE GENOMIC DNA]</scope>
    <source>
        <strain evidence="12">DSM 2380 / NBRC 103641 / GraBd1</strain>
    </source>
</reference>
<dbReference type="SUPFAM" id="SSF54675">
    <property type="entry name" value="Nicotinate/Quinolinate PRTase N-terminal domain-like"/>
    <property type="match status" value="1"/>
</dbReference>
<dbReference type="PIRSF" id="PIRSF000484">
    <property type="entry name" value="NAPRT"/>
    <property type="match status" value="1"/>
</dbReference>
<dbReference type="STRING" id="338963.Pcar_0167"/>
<dbReference type="RefSeq" id="WP_011339823.1">
    <property type="nucleotide sequence ID" value="NC_007498.2"/>
</dbReference>
<evidence type="ECO:0000256" key="3">
    <source>
        <dbReference type="ARBA" id="ARBA00013236"/>
    </source>
</evidence>
<comment type="similarity">
    <text evidence="2 7 8">Belongs to the NAPRTase family.</text>
</comment>
<dbReference type="EC" id="6.3.4.21" evidence="3 7"/>
<comment type="function">
    <text evidence="7 8">Catalyzes the synthesis of beta-nicotinate D-ribonucleotide from nicotinate and 5-phospho-D-ribose 1-phosphate at the expense of ATP.</text>
</comment>
<dbReference type="SUPFAM" id="SSF51690">
    <property type="entry name" value="Nicotinate/Quinolinate PRTase C-terminal domain-like"/>
    <property type="match status" value="1"/>
</dbReference>
<feature type="modified residue" description="Phosphohistidine; by autocatalysis" evidence="7">
    <location>
        <position position="226"/>
    </location>
</feature>
<dbReference type="Pfam" id="PF04095">
    <property type="entry name" value="NAPRTase"/>
    <property type="match status" value="1"/>
</dbReference>
<evidence type="ECO:0000256" key="5">
    <source>
        <dbReference type="ARBA" id="ARBA00022598"/>
    </source>
</evidence>
<evidence type="ECO:0000313" key="12">
    <source>
        <dbReference type="Proteomes" id="UP000002534"/>
    </source>
</evidence>
<dbReference type="PANTHER" id="PTHR11098">
    <property type="entry name" value="NICOTINATE PHOSPHORIBOSYLTRANSFERASE"/>
    <property type="match status" value="1"/>
</dbReference>
<dbReference type="NCBIfam" id="TIGR01514">
    <property type="entry name" value="NAPRTase"/>
    <property type="match status" value="1"/>
</dbReference>
<gene>
    <name evidence="7 11" type="primary">pncB</name>
    <name evidence="11" type="ordered locus">Pcar_0167</name>
</gene>
<dbReference type="InterPro" id="IPR007229">
    <property type="entry name" value="Nic_PRibTrfase-Fam"/>
</dbReference>
<dbReference type="AlphaFoldDB" id="Q3A864"/>
<evidence type="ECO:0000256" key="1">
    <source>
        <dbReference type="ARBA" id="ARBA00004952"/>
    </source>
</evidence>
<dbReference type="KEGG" id="pca:Pcar_0167"/>
<dbReference type="Pfam" id="PF17767">
    <property type="entry name" value="NAPRTase_N"/>
    <property type="match status" value="1"/>
</dbReference>
<dbReference type="NCBIfam" id="NF003704">
    <property type="entry name" value="PRK05321.1"/>
    <property type="match status" value="1"/>
</dbReference>
<dbReference type="GO" id="GO:0004516">
    <property type="term" value="F:nicotinate phosphoribosyltransferase activity"/>
    <property type="evidence" value="ECO:0007669"/>
    <property type="project" value="UniProtKB-UniRule"/>
</dbReference>
<keyword evidence="11" id="KW-0808">Transferase</keyword>
<dbReference type="eggNOG" id="COG1488">
    <property type="taxonomic scope" value="Bacteria"/>
</dbReference>
<sequence>MNTQTQELPWIIETLLDTDLYKLTMLQAFYHCSAFEGADAGWKFKCRNSENKRLGRLIPEIRRQFEHLCALRFQDDEIRYLASLGYFKPDFLADLATVRLEMKHITLRPDGENIELRFHGPLLQVTLFEIYALSIINEVYTGTVFPRPDYEAGQQRLFQKIALLQERGNLDGLRIIDFGTRRRFNRQWQEQVLDILIREIPEYLTGTSNMQLARKLGLPPVGTMAHEWFQAWQAVTPLEYAQRAALSAWLLEYRNSLGIALTDCYSMEAFCRDFKLFFGNLYDGLRHDSGDPIAWGERAIRLYEAFDIEPQGKSLVFSDGLTFDKILELYNHFRGRINTGFGIGTNLTNDLGYEPLNIVIKMVTCNGRPVAKISDAPGKSMCEDPDYLENLARLYQIGDWQPAAPV</sequence>
<keyword evidence="4 7" id="KW-0597">Phosphoprotein</keyword>
<comment type="pathway">
    <text evidence="1 7 8">Cofactor biosynthesis; NAD(+) biosynthesis; nicotinate D-ribonucleotide from nicotinate: step 1/1.</text>
</comment>
<feature type="domain" description="Nicotinate phosphoribosyltransferase N-terminal" evidence="10">
    <location>
        <begin position="16"/>
        <end position="137"/>
    </location>
</feature>
<accession>Q3A864</accession>
<dbReference type="EMBL" id="CP000142">
    <property type="protein sequence ID" value="ABA87428.1"/>
    <property type="molecule type" value="Genomic_DNA"/>
</dbReference>
<evidence type="ECO:0000256" key="2">
    <source>
        <dbReference type="ARBA" id="ARBA00010897"/>
    </source>
</evidence>
<proteinExistence type="inferred from homology"/>
<dbReference type="InterPro" id="IPR040727">
    <property type="entry name" value="NAPRTase_N"/>
</dbReference>
<keyword evidence="12" id="KW-1185">Reference proteome</keyword>
<evidence type="ECO:0000256" key="8">
    <source>
        <dbReference type="RuleBase" id="RU003838"/>
    </source>
</evidence>
<protein>
    <recommendedName>
        <fullName evidence="3 7">Nicotinate phosphoribosyltransferase</fullName>
        <shortName evidence="7">NAPRTase</shortName>
        <ecNumber evidence="3 7">6.3.4.21</ecNumber>
    </recommendedName>
</protein>
<evidence type="ECO:0000313" key="11">
    <source>
        <dbReference type="EMBL" id="ABA87428.1"/>
    </source>
</evidence>
<keyword evidence="11" id="KW-0328">Glycosyltransferase</keyword>
<dbReference type="OrthoDB" id="9771406at2"/>
<dbReference type="UniPathway" id="UPA00253">
    <property type="reaction ID" value="UER00457"/>
</dbReference>
<dbReference type="Proteomes" id="UP000002534">
    <property type="component" value="Chromosome"/>
</dbReference>
<evidence type="ECO:0000259" key="9">
    <source>
        <dbReference type="Pfam" id="PF04095"/>
    </source>
</evidence>
<evidence type="ECO:0000256" key="6">
    <source>
        <dbReference type="ARBA" id="ARBA00022642"/>
    </source>
</evidence>
<evidence type="ECO:0000256" key="7">
    <source>
        <dbReference type="HAMAP-Rule" id="MF_00570"/>
    </source>
</evidence>
<dbReference type="GO" id="GO:0016757">
    <property type="term" value="F:glycosyltransferase activity"/>
    <property type="evidence" value="ECO:0007669"/>
    <property type="project" value="UniProtKB-KW"/>
</dbReference>
<comment type="PTM">
    <text evidence="7 8">Transiently phosphorylated on a His residue during the reaction cycle. Phosphorylation strongly increases the affinity for substrates and increases the rate of nicotinate D-ribonucleotide production. Dephosphorylation regenerates the low-affinity form of the enzyme, leading to product release.</text>
</comment>
<keyword evidence="6 7" id="KW-0662">Pyridine nucleotide biosynthesis</keyword>
<feature type="domain" description="Nicotinate/nicotinamide phosphoribosyltransferase" evidence="9">
    <location>
        <begin position="174"/>
        <end position="398"/>
    </location>
</feature>
<reference evidence="12" key="1">
    <citation type="submission" date="2005-10" db="EMBL/GenBank/DDBJ databases">
        <title>Complete sequence of Pelobacter carbinolicus DSM 2380.</title>
        <authorList>
            <person name="Copeland A."/>
            <person name="Lucas S."/>
            <person name="Lapidus A."/>
            <person name="Barry K."/>
            <person name="Detter J.C."/>
            <person name="Glavina T."/>
            <person name="Hammon N."/>
            <person name="Israni S."/>
            <person name="Pitluck S."/>
            <person name="Chertkov O."/>
            <person name="Schmutz J."/>
            <person name="Larimer F."/>
            <person name="Land M."/>
            <person name="Kyrpides N."/>
            <person name="Ivanova N."/>
            <person name="Richardson P."/>
        </authorList>
    </citation>
    <scope>NUCLEOTIDE SEQUENCE [LARGE SCALE GENOMIC DNA]</scope>
    <source>
        <strain evidence="12">DSM 2380 / NBRC 103641 / GraBd1</strain>
    </source>
</reference>
<name>Q3A864_SYNC1</name>
<dbReference type="PANTHER" id="PTHR11098:SF1">
    <property type="entry name" value="NICOTINATE PHOSPHORIBOSYLTRANSFERASE"/>
    <property type="match status" value="1"/>
</dbReference>
<dbReference type="HAMAP" id="MF_00570">
    <property type="entry name" value="NAPRTase"/>
    <property type="match status" value="1"/>
</dbReference>